<dbReference type="InterPro" id="IPR004869">
    <property type="entry name" value="MMPL_dom"/>
</dbReference>
<dbReference type="SUPFAM" id="SSF82866">
    <property type="entry name" value="Multidrug efflux transporter AcrB transmembrane domain"/>
    <property type="match status" value="2"/>
</dbReference>
<dbReference type="PANTHER" id="PTHR33406:SF13">
    <property type="entry name" value="MEMBRANE PROTEIN YDFJ"/>
    <property type="match status" value="1"/>
</dbReference>
<proteinExistence type="predicted"/>
<feature type="transmembrane region" description="Helical" evidence="6">
    <location>
        <begin position="174"/>
        <end position="193"/>
    </location>
</feature>
<comment type="subcellular location">
    <subcellularLocation>
        <location evidence="1">Cell membrane</location>
        <topology evidence="1">Multi-pass membrane protein</topology>
    </subcellularLocation>
</comment>
<keyword evidence="3 6" id="KW-0812">Transmembrane</keyword>
<feature type="transmembrane region" description="Helical" evidence="6">
    <location>
        <begin position="200"/>
        <end position="223"/>
    </location>
</feature>
<keyword evidence="4 6" id="KW-1133">Transmembrane helix</keyword>
<gene>
    <name evidence="8" type="ORF">H8709_10075</name>
</gene>
<dbReference type="AlphaFoldDB" id="A0A926ICI8"/>
<name>A0A926ICI8_9FIRM</name>
<protein>
    <submittedName>
        <fullName evidence="8">MMPL family transporter</fullName>
    </submittedName>
</protein>
<evidence type="ECO:0000313" key="9">
    <source>
        <dbReference type="Proteomes" id="UP000660861"/>
    </source>
</evidence>
<feature type="transmembrane region" description="Helical" evidence="6">
    <location>
        <begin position="571"/>
        <end position="591"/>
    </location>
</feature>
<feature type="transmembrane region" description="Helical" evidence="6">
    <location>
        <begin position="271"/>
        <end position="296"/>
    </location>
</feature>
<dbReference type="Pfam" id="PF03176">
    <property type="entry name" value="MMPL"/>
    <property type="match status" value="2"/>
</dbReference>
<feature type="transmembrane region" description="Helical" evidence="6">
    <location>
        <begin position="348"/>
        <end position="369"/>
    </location>
</feature>
<evidence type="ECO:0000256" key="1">
    <source>
        <dbReference type="ARBA" id="ARBA00004651"/>
    </source>
</evidence>
<accession>A0A926ICI8</accession>
<reference evidence="8" key="1">
    <citation type="submission" date="2020-08" db="EMBL/GenBank/DDBJ databases">
        <title>Genome public.</title>
        <authorList>
            <person name="Liu C."/>
            <person name="Sun Q."/>
        </authorList>
    </citation>
    <scope>NUCLEOTIDE SEQUENCE</scope>
    <source>
        <strain evidence="8">NSJ-54</strain>
    </source>
</reference>
<dbReference type="InterPro" id="IPR050545">
    <property type="entry name" value="Mycobact_MmpL"/>
</dbReference>
<organism evidence="8 9">
    <name type="scientific">Zongyangia hominis</name>
    <dbReference type="NCBI Taxonomy" id="2763677"/>
    <lineage>
        <taxon>Bacteria</taxon>
        <taxon>Bacillati</taxon>
        <taxon>Bacillota</taxon>
        <taxon>Clostridia</taxon>
        <taxon>Eubacteriales</taxon>
        <taxon>Oscillospiraceae</taxon>
        <taxon>Zongyangia</taxon>
    </lineage>
</organism>
<dbReference type="Gene3D" id="1.20.1640.10">
    <property type="entry name" value="Multidrug efflux transporter AcrB transmembrane domain"/>
    <property type="match status" value="2"/>
</dbReference>
<feature type="transmembrane region" description="Helical" evidence="6">
    <location>
        <begin position="308"/>
        <end position="327"/>
    </location>
</feature>
<evidence type="ECO:0000256" key="6">
    <source>
        <dbReference type="SAM" id="Phobius"/>
    </source>
</evidence>
<evidence type="ECO:0000256" key="2">
    <source>
        <dbReference type="ARBA" id="ARBA00022475"/>
    </source>
</evidence>
<evidence type="ECO:0000256" key="3">
    <source>
        <dbReference type="ARBA" id="ARBA00022692"/>
    </source>
</evidence>
<feature type="transmembrane region" description="Helical" evidence="6">
    <location>
        <begin position="655"/>
        <end position="677"/>
    </location>
</feature>
<dbReference type="RefSeq" id="WP_262398261.1">
    <property type="nucleotide sequence ID" value="NZ_JACRTC010000007.1"/>
</dbReference>
<evidence type="ECO:0000256" key="5">
    <source>
        <dbReference type="ARBA" id="ARBA00023136"/>
    </source>
</evidence>
<keyword evidence="5 6" id="KW-0472">Membrane</keyword>
<evidence type="ECO:0000259" key="7">
    <source>
        <dbReference type="Pfam" id="PF03176"/>
    </source>
</evidence>
<dbReference type="EMBL" id="JACRTC010000007">
    <property type="protein sequence ID" value="MBC8571170.1"/>
    <property type="molecule type" value="Genomic_DNA"/>
</dbReference>
<evidence type="ECO:0000313" key="8">
    <source>
        <dbReference type="EMBL" id="MBC8571170.1"/>
    </source>
</evidence>
<feature type="domain" description="Membrane transport protein MMPL" evidence="7">
    <location>
        <begin position="123"/>
        <end position="325"/>
    </location>
</feature>
<feature type="domain" description="Membrane transport protein MMPL" evidence="7">
    <location>
        <begin position="455"/>
        <end position="676"/>
    </location>
</feature>
<feature type="transmembrane region" description="Helical" evidence="6">
    <location>
        <begin position="521"/>
        <end position="538"/>
    </location>
</feature>
<keyword evidence="2" id="KW-1003">Cell membrane</keyword>
<evidence type="ECO:0000256" key="4">
    <source>
        <dbReference type="ARBA" id="ARBA00022989"/>
    </source>
</evidence>
<dbReference type="GO" id="GO:0005886">
    <property type="term" value="C:plasma membrane"/>
    <property type="evidence" value="ECO:0007669"/>
    <property type="project" value="UniProtKB-SubCell"/>
</dbReference>
<dbReference type="PANTHER" id="PTHR33406">
    <property type="entry name" value="MEMBRANE PROTEIN MJ1562-RELATED"/>
    <property type="match status" value="1"/>
</dbReference>
<comment type="caution">
    <text evidence="8">The sequence shown here is derived from an EMBL/GenBank/DDBJ whole genome shotgun (WGS) entry which is preliminary data.</text>
</comment>
<keyword evidence="9" id="KW-1185">Reference proteome</keyword>
<dbReference type="Proteomes" id="UP000660861">
    <property type="component" value="Unassembled WGS sequence"/>
</dbReference>
<sequence length="699" mass="76671">MERIARFIVRHRVAVIIVAVLLLIPSVLGYIATYVNYDILSYLPPELESMMGQKYLENDFNLASMGLITVENMPTSELLKLKEDILQVPGVSDVLWQDDVLDPSIPPEILPEEISSIYYKENATLMMVKFKDAAAAASTIDAVHQIEGILRKDCFIGGLSAIVSDTKYLVDSEMPLYVLTAVILSVLILTLGMESYLVPFIFLLGIVFPIVYNLGSNIFLGQISYITKALAAVLQLGVTMDFSIFLLHRYDEELANGLKSDDAMVNAIQKTFASITGSSLTTIAGFLAMCTMSLSLGVDIGIVMAKGVLLGVLSTIIILPALILFFDKPIHKYKHKVLIPKLHKATQFIIRHYKATLALFLVLFVPFTIAQSKADVYYNLVDTLPKDMTAVMGTNELKEQFNMTTTHFVMVSDQLSSSKTREMIGEIEKLPGIESVVGYEKFLGAGIPEEFIPDDVKEIFEAGGKKMILVNSSFKSASAEQNDQLDQMETIVKSYDSGGLITGEGAMTKDLIKVADEDFKNVNITSILAVFLIIAIVFRSGSIPVLLVAAIEFAIMINMGLPYFTGTTIPFVASIVIGTIQLGATVDYAILMTTRFREERKNGLPTLEAVKVSVENCSQSIITSGLTFFGANVGVAVISKIALIKSLCEMISRGALISMLVILFVLPSILIVCSKIIEKTTYQWLGPKKKAEKQPVSVQ</sequence>